<reference evidence="3" key="1">
    <citation type="journal article" date="2019" name="Int. J. Syst. Evol. Microbiol.">
        <title>The Global Catalogue of Microorganisms (GCM) 10K type strain sequencing project: providing services to taxonomists for standard genome sequencing and annotation.</title>
        <authorList>
            <consortium name="The Broad Institute Genomics Platform"/>
            <consortium name="The Broad Institute Genome Sequencing Center for Infectious Disease"/>
            <person name="Wu L."/>
            <person name="Ma J."/>
        </authorList>
    </citation>
    <scope>NUCLEOTIDE SEQUENCE [LARGE SCALE GENOMIC DNA]</scope>
    <source>
        <strain evidence="3">JCM 17712</strain>
    </source>
</reference>
<keyword evidence="3" id="KW-1185">Reference proteome</keyword>
<proteinExistence type="predicted"/>
<evidence type="ECO:0000256" key="1">
    <source>
        <dbReference type="SAM" id="MobiDB-lite"/>
    </source>
</evidence>
<feature type="region of interest" description="Disordered" evidence="1">
    <location>
        <begin position="1"/>
        <end position="30"/>
    </location>
</feature>
<comment type="caution">
    <text evidence="2">The sequence shown here is derived from an EMBL/GenBank/DDBJ whole genome shotgun (WGS) entry which is preliminary data.</text>
</comment>
<organism evidence="2 3">
    <name type="scientific">Bartonella jaculi</name>
    <dbReference type="NCBI Taxonomy" id="686226"/>
    <lineage>
        <taxon>Bacteria</taxon>
        <taxon>Pseudomonadati</taxon>
        <taxon>Pseudomonadota</taxon>
        <taxon>Alphaproteobacteria</taxon>
        <taxon>Hyphomicrobiales</taxon>
        <taxon>Bartonellaceae</taxon>
        <taxon>Bartonella</taxon>
    </lineage>
</organism>
<gene>
    <name evidence="2" type="ORF">GCM10023261_16670</name>
</gene>
<accession>A0ABP9N906</accession>
<evidence type="ECO:0000313" key="2">
    <source>
        <dbReference type="EMBL" id="GAA5112132.1"/>
    </source>
</evidence>
<dbReference type="Proteomes" id="UP001500864">
    <property type="component" value="Unassembled WGS sequence"/>
</dbReference>
<dbReference type="EMBL" id="BAABIZ010000049">
    <property type="protein sequence ID" value="GAA5112132.1"/>
    <property type="molecule type" value="Genomic_DNA"/>
</dbReference>
<protein>
    <submittedName>
        <fullName evidence="2">Uncharacterized protein</fullName>
    </submittedName>
</protein>
<evidence type="ECO:0000313" key="3">
    <source>
        <dbReference type="Proteomes" id="UP001500864"/>
    </source>
</evidence>
<sequence length="54" mass="6368">MVGEHEKEGREECRKRRRYKRVPAENGSGERGRKLLESFRVFTACISPMQCKQL</sequence>
<name>A0ABP9N906_9HYPH</name>
<feature type="compositionally biased region" description="Basic and acidic residues" evidence="1">
    <location>
        <begin position="1"/>
        <end position="14"/>
    </location>
</feature>